<dbReference type="PANTHER" id="PTHR47186:SF28">
    <property type="entry name" value="TIR-NBS-LRR TYPE DISEASE RESISTANCE-LIKE PROTEIN"/>
    <property type="match status" value="1"/>
</dbReference>
<protein>
    <submittedName>
        <fullName evidence="2">Putative disease resistance RPP13-like protein 1</fullName>
    </submittedName>
</protein>
<reference evidence="2 3" key="1">
    <citation type="journal article" date="2018" name="PLoS Genet.">
        <title>Population sequencing reveals clonal diversity and ancestral inbreeding in the grapevine cultivar Chardonnay.</title>
        <authorList>
            <person name="Roach M.J."/>
            <person name="Johnson D.L."/>
            <person name="Bohlmann J."/>
            <person name="van Vuuren H.J."/>
            <person name="Jones S.J."/>
            <person name="Pretorius I.S."/>
            <person name="Schmidt S.A."/>
            <person name="Borneman A.R."/>
        </authorList>
    </citation>
    <scope>NUCLEOTIDE SEQUENCE [LARGE SCALE GENOMIC DNA]</scope>
    <source>
        <strain evidence="3">cv. Chardonnay</strain>
        <tissue evidence="2">Leaf</tissue>
    </source>
</reference>
<proteinExistence type="predicted"/>
<dbReference type="EMBL" id="QGNW01000342">
    <property type="protein sequence ID" value="RVW75750.1"/>
    <property type="molecule type" value="Genomic_DNA"/>
</dbReference>
<dbReference type="InterPro" id="IPR032675">
    <property type="entry name" value="LRR_dom_sf"/>
</dbReference>
<organism evidence="2 3">
    <name type="scientific">Vitis vinifera</name>
    <name type="common">Grape</name>
    <dbReference type="NCBI Taxonomy" id="29760"/>
    <lineage>
        <taxon>Eukaryota</taxon>
        <taxon>Viridiplantae</taxon>
        <taxon>Streptophyta</taxon>
        <taxon>Embryophyta</taxon>
        <taxon>Tracheophyta</taxon>
        <taxon>Spermatophyta</taxon>
        <taxon>Magnoliopsida</taxon>
        <taxon>eudicotyledons</taxon>
        <taxon>Gunneridae</taxon>
        <taxon>Pentapetalae</taxon>
        <taxon>rosids</taxon>
        <taxon>Vitales</taxon>
        <taxon>Vitaceae</taxon>
        <taxon>Viteae</taxon>
        <taxon>Vitis</taxon>
    </lineage>
</organism>
<feature type="domain" description="R13L1/DRL21-like LRR repeat region" evidence="1">
    <location>
        <begin position="47"/>
        <end position="171"/>
    </location>
</feature>
<sequence length="511" mass="57521">MGRLINLRHLKIDGTKLERMPMEMSRMKNLRTLTTFVVSKHTGSRVGELRDLSHLSGTLAIFKLQNVADARDALESNMKGKECLDKLELNWEDDNAIAGDSHDAASVLEKLQPHSNLKELSIGCYYGAKFPSWLGEPSFINMVRLQLSNCKNCACLPPLGQLGSLQNLSIVKNDVLQKTLVFKEMSEWEEWDCFGVQGGEFPCLNELHIECCAKLKGDLPKHLPLLTNLVILECGQLVRQLPKAPSIQHLNLKECDEVVLRSVVHMPSLTELEKLSLEECDSLTSFPSISSLKSLEIKQCGKVELPLPEETTQSYYPWLTNGLHNMDLTSLPSIHIQDCLNLVSFPQGGFPASNLRQLRIGYCNKLKSLPQRMHTLLTSLEDLEINDCPEIVSFPEGGLPTNLSSLEIWNCYKLMESQKEWGLQTLPSLRKLSISGDIEEGSESFFEKWLLLPSTLISLQILNFPDLKSLDNLRLQNLTSLQTLRLYKCFKLKSFPTQGLPSLLPLYSPDS</sequence>
<dbReference type="AlphaFoldDB" id="A0A438GU79"/>
<gene>
    <name evidence="2" type="primary">RPPL1_213</name>
    <name evidence="2" type="ORF">CK203_048800</name>
</gene>
<dbReference type="Proteomes" id="UP000288805">
    <property type="component" value="Unassembled WGS sequence"/>
</dbReference>
<dbReference type="Pfam" id="PF25019">
    <property type="entry name" value="LRR_R13L1-DRL21"/>
    <property type="match status" value="1"/>
</dbReference>
<dbReference type="Gene3D" id="3.80.10.10">
    <property type="entry name" value="Ribonuclease Inhibitor"/>
    <property type="match status" value="3"/>
</dbReference>
<dbReference type="PANTHER" id="PTHR47186">
    <property type="entry name" value="LEUCINE-RICH REPEAT-CONTAINING PROTEIN 57"/>
    <property type="match status" value="1"/>
</dbReference>
<evidence type="ECO:0000313" key="3">
    <source>
        <dbReference type="Proteomes" id="UP000288805"/>
    </source>
</evidence>
<comment type="caution">
    <text evidence="2">The sequence shown here is derived from an EMBL/GenBank/DDBJ whole genome shotgun (WGS) entry which is preliminary data.</text>
</comment>
<dbReference type="SUPFAM" id="SSF52058">
    <property type="entry name" value="L domain-like"/>
    <property type="match status" value="1"/>
</dbReference>
<accession>A0A438GU79</accession>
<dbReference type="InterPro" id="IPR056789">
    <property type="entry name" value="LRR_R13L1-DRL21"/>
</dbReference>
<evidence type="ECO:0000313" key="2">
    <source>
        <dbReference type="EMBL" id="RVW75750.1"/>
    </source>
</evidence>
<name>A0A438GU79_VITVI</name>
<dbReference type="SUPFAM" id="SSF52047">
    <property type="entry name" value="RNI-like"/>
    <property type="match status" value="1"/>
</dbReference>
<evidence type="ECO:0000259" key="1">
    <source>
        <dbReference type="Pfam" id="PF25019"/>
    </source>
</evidence>